<name>A0ABY0AZI6_9HYPH</name>
<accession>A0ABY0AZI6</accession>
<feature type="region of interest" description="Disordered" evidence="1">
    <location>
        <begin position="1"/>
        <end position="26"/>
    </location>
</feature>
<evidence type="ECO:0000256" key="1">
    <source>
        <dbReference type="SAM" id="MobiDB-lite"/>
    </source>
</evidence>
<evidence type="ECO:0000313" key="3">
    <source>
        <dbReference type="Proteomes" id="UP000272004"/>
    </source>
</evidence>
<reference evidence="2 3" key="1">
    <citation type="submission" date="2018-11" db="EMBL/GenBank/DDBJ databases">
        <authorList>
            <person name="Huo Y."/>
        </authorList>
    </citation>
    <scope>NUCLEOTIDE SEQUENCE [LARGE SCALE GENOMIC DNA]</scope>
    <source>
        <strain evidence="2 3">CCBAU 33202</strain>
    </source>
</reference>
<gene>
    <name evidence="2" type="ORF">EFB14_32505</name>
</gene>
<sequence>MPGHVHGHSQACIAIRPPGGGSGRLPVDPPIRGERVVDAGLLDAVFGLSLGETVGACDAAEFFVSSVATAGVPASVEDAGSVVRQK</sequence>
<organism evidence="2 3">
    <name type="scientific">Rhizobium fabae</name>
    <dbReference type="NCBI Taxonomy" id="573179"/>
    <lineage>
        <taxon>Bacteria</taxon>
        <taxon>Pseudomonadati</taxon>
        <taxon>Pseudomonadota</taxon>
        <taxon>Alphaproteobacteria</taxon>
        <taxon>Hyphomicrobiales</taxon>
        <taxon>Rhizobiaceae</taxon>
        <taxon>Rhizobium/Agrobacterium group</taxon>
        <taxon>Rhizobium</taxon>
    </lineage>
</organism>
<protein>
    <submittedName>
        <fullName evidence="2">Uncharacterized protein</fullName>
    </submittedName>
</protein>
<evidence type="ECO:0000313" key="2">
    <source>
        <dbReference type="EMBL" id="RUM05923.1"/>
    </source>
</evidence>
<dbReference type="EMBL" id="RJJU01000030">
    <property type="protein sequence ID" value="RUM05923.1"/>
    <property type="molecule type" value="Genomic_DNA"/>
</dbReference>
<dbReference type="Proteomes" id="UP000272004">
    <property type="component" value="Unassembled WGS sequence"/>
</dbReference>
<keyword evidence="3" id="KW-1185">Reference proteome</keyword>
<proteinExistence type="predicted"/>
<comment type="caution">
    <text evidence="2">The sequence shown here is derived from an EMBL/GenBank/DDBJ whole genome shotgun (WGS) entry which is preliminary data.</text>
</comment>